<evidence type="ECO:0000313" key="3">
    <source>
        <dbReference type="Proteomes" id="UP001446871"/>
    </source>
</evidence>
<feature type="domain" description="Heterokaryon incompatibility" evidence="1">
    <location>
        <begin position="3"/>
        <end position="120"/>
    </location>
</feature>
<name>A0ABR1VBI2_9PEZI</name>
<protein>
    <submittedName>
        <fullName evidence="2">HET domain-containing protein</fullName>
    </submittedName>
</protein>
<organism evidence="2 3">
    <name type="scientific">Apiospora saccharicola</name>
    <dbReference type="NCBI Taxonomy" id="335842"/>
    <lineage>
        <taxon>Eukaryota</taxon>
        <taxon>Fungi</taxon>
        <taxon>Dikarya</taxon>
        <taxon>Ascomycota</taxon>
        <taxon>Pezizomycotina</taxon>
        <taxon>Sordariomycetes</taxon>
        <taxon>Xylariomycetidae</taxon>
        <taxon>Amphisphaeriales</taxon>
        <taxon>Apiosporaceae</taxon>
        <taxon>Apiospora</taxon>
    </lineage>
</organism>
<evidence type="ECO:0000313" key="2">
    <source>
        <dbReference type="EMBL" id="KAK8068567.1"/>
    </source>
</evidence>
<dbReference type="EMBL" id="JAQQWM010000004">
    <property type="protein sequence ID" value="KAK8068567.1"/>
    <property type="molecule type" value="Genomic_DNA"/>
</dbReference>
<dbReference type="PANTHER" id="PTHR33112:SF13">
    <property type="entry name" value="HETEROKARYON INCOMPATIBILITY DOMAIN-CONTAINING PROTEIN"/>
    <property type="match status" value="1"/>
</dbReference>
<dbReference type="Pfam" id="PF06985">
    <property type="entry name" value="HET"/>
    <property type="match status" value="1"/>
</dbReference>
<sequence>MILKTFREAGEVVLHLGLKYIWIDSLCIIQDDTEDWKVQAAQMCNIYSGAYLTIAATSSSDRDNGLFHTVSTIPISPVETSRSYVFIREVPSHMGFQYSVVSPSEPPEYPLLRRGWVYQERLLSPRFVHFTRREILLECSAQYEWNDLVAEYSALQLTYDSDTIPALAGIARHHATKYRDYLGRYVAGLWEKNLAQDLLWYVQTGRRSTRPEVSPAPSWSWASVTGEVGWLQCSPPTPMTTTAAFDEHLEVVSYHIELAGPDEFGPLQHAEMTVRGLLAKGSWTVDSGSSFRTRVRYHPDHNNGSSRMGGYVIYPDYNFADAEGSRRLEEGGQVFCLKTGFLGNMAQTFKLL</sequence>
<proteinExistence type="predicted"/>
<dbReference type="Proteomes" id="UP001446871">
    <property type="component" value="Unassembled WGS sequence"/>
</dbReference>
<reference evidence="2 3" key="1">
    <citation type="submission" date="2023-01" db="EMBL/GenBank/DDBJ databases">
        <title>Analysis of 21 Apiospora genomes using comparative genomics revels a genus with tremendous synthesis potential of carbohydrate active enzymes and secondary metabolites.</title>
        <authorList>
            <person name="Sorensen T."/>
        </authorList>
    </citation>
    <scope>NUCLEOTIDE SEQUENCE [LARGE SCALE GENOMIC DNA]</scope>
    <source>
        <strain evidence="2 3">CBS 83171</strain>
    </source>
</reference>
<keyword evidence="3" id="KW-1185">Reference proteome</keyword>
<dbReference type="PANTHER" id="PTHR33112">
    <property type="entry name" value="DOMAIN PROTEIN, PUTATIVE-RELATED"/>
    <property type="match status" value="1"/>
</dbReference>
<comment type="caution">
    <text evidence="2">The sequence shown here is derived from an EMBL/GenBank/DDBJ whole genome shotgun (WGS) entry which is preliminary data.</text>
</comment>
<gene>
    <name evidence="2" type="ORF">PG996_007679</name>
</gene>
<evidence type="ECO:0000259" key="1">
    <source>
        <dbReference type="Pfam" id="PF06985"/>
    </source>
</evidence>
<dbReference type="InterPro" id="IPR010730">
    <property type="entry name" value="HET"/>
</dbReference>
<accession>A0ABR1VBI2</accession>